<proteinExistence type="predicted"/>
<protein>
    <submittedName>
        <fullName evidence="1">Uncharacterized protein</fullName>
    </submittedName>
</protein>
<gene>
    <name evidence="1" type="primary">ORF15565</name>
</gene>
<reference evidence="1" key="1">
    <citation type="submission" date="2014-12" db="EMBL/GenBank/DDBJ databases">
        <title>Insight into the proteome of Arion vulgaris.</title>
        <authorList>
            <person name="Aradska J."/>
            <person name="Bulat T."/>
            <person name="Smidak R."/>
            <person name="Sarate P."/>
            <person name="Gangsoo J."/>
            <person name="Sialana F."/>
            <person name="Bilban M."/>
            <person name="Lubec G."/>
        </authorList>
    </citation>
    <scope>NUCLEOTIDE SEQUENCE</scope>
    <source>
        <tissue evidence="1">Skin</tissue>
    </source>
</reference>
<dbReference type="AlphaFoldDB" id="A0A0B6Y9I6"/>
<evidence type="ECO:0000313" key="1">
    <source>
        <dbReference type="EMBL" id="CEK52120.1"/>
    </source>
</evidence>
<organism evidence="1">
    <name type="scientific">Arion vulgaris</name>
    <dbReference type="NCBI Taxonomy" id="1028688"/>
    <lineage>
        <taxon>Eukaryota</taxon>
        <taxon>Metazoa</taxon>
        <taxon>Spiralia</taxon>
        <taxon>Lophotrochozoa</taxon>
        <taxon>Mollusca</taxon>
        <taxon>Gastropoda</taxon>
        <taxon>Heterobranchia</taxon>
        <taxon>Euthyneura</taxon>
        <taxon>Panpulmonata</taxon>
        <taxon>Eupulmonata</taxon>
        <taxon>Stylommatophora</taxon>
        <taxon>Helicina</taxon>
        <taxon>Arionoidea</taxon>
        <taxon>Arionidae</taxon>
        <taxon>Arion</taxon>
    </lineage>
</organism>
<accession>A0A0B6Y9I6</accession>
<dbReference type="EMBL" id="HACG01005255">
    <property type="protein sequence ID" value="CEK52120.1"/>
    <property type="molecule type" value="Transcribed_RNA"/>
</dbReference>
<name>A0A0B6Y9I6_9EUPU</name>
<feature type="non-terminal residue" evidence="1">
    <location>
        <position position="50"/>
    </location>
</feature>
<sequence length="50" mass="5546">MKWLPVTIVVSYGEGCLLRSSMVYQSPVLNVSLLRSSMVYQSPVLTVSLL</sequence>